<keyword evidence="2" id="KW-1185">Reference proteome</keyword>
<sequence length="141" mass="16151">MMTLFYIAVYHNNDSRFFPYEPGHTLTKVISHWRHFPTETSPEEVADWAYRVFNDDLDNLQGRRGYPDGGELDFLLVCTYRLMKLRSLSAGDVLGITSEETTVFLACEFNGWRAIPSPQNRTGKGLTTEVIYQHLRGSGRA</sequence>
<dbReference type="EMBL" id="JBHTBJ010000055">
    <property type="protein sequence ID" value="MFC7279618.1"/>
    <property type="molecule type" value="Genomic_DNA"/>
</dbReference>
<organism evidence="1 2">
    <name type="scientific">Paractinoplanes rhizophilus</name>
    <dbReference type="NCBI Taxonomy" id="1416877"/>
    <lineage>
        <taxon>Bacteria</taxon>
        <taxon>Bacillati</taxon>
        <taxon>Actinomycetota</taxon>
        <taxon>Actinomycetes</taxon>
        <taxon>Micromonosporales</taxon>
        <taxon>Micromonosporaceae</taxon>
        <taxon>Paractinoplanes</taxon>
    </lineage>
</organism>
<name>A0ABW2I450_9ACTN</name>
<protein>
    <submittedName>
        <fullName evidence="1">Uncharacterized protein</fullName>
    </submittedName>
</protein>
<reference evidence="2" key="1">
    <citation type="journal article" date="2019" name="Int. J. Syst. Evol. Microbiol.">
        <title>The Global Catalogue of Microorganisms (GCM) 10K type strain sequencing project: providing services to taxonomists for standard genome sequencing and annotation.</title>
        <authorList>
            <consortium name="The Broad Institute Genomics Platform"/>
            <consortium name="The Broad Institute Genome Sequencing Center for Infectious Disease"/>
            <person name="Wu L."/>
            <person name="Ma J."/>
        </authorList>
    </citation>
    <scope>NUCLEOTIDE SEQUENCE [LARGE SCALE GENOMIC DNA]</scope>
    <source>
        <strain evidence="2">XZYJT-10</strain>
    </source>
</reference>
<proteinExistence type="predicted"/>
<dbReference type="Proteomes" id="UP001596548">
    <property type="component" value="Unassembled WGS sequence"/>
</dbReference>
<gene>
    <name evidence="1" type="ORF">ACFQS1_37125</name>
</gene>
<accession>A0ABW2I450</accession>
<evidence type="ECO:0000313" key="2">
    <source>
        <dbReference type="Proteomes" id="UP001596548"/>
    </source>
</evidence>
<evidence type="ECO:0000313" key="1">
    <source>
        <dbReference type="EMBL" id="MFC7279618.1"/>
    </source>
</evidence>
<dbReference type="RefSeq" id="WP_378977143.1">
    <property type="nucleotide sequence ID" value="NZ_JBHTBJ010000055.1"/>
</dbReference>
<comment type="caution">
    <text evidence="1">The sequence shown here is derived from an EMBL/GenBank/DDBJ whole genome shotgun (WGS) entry which is preliminary data.</text>
</comment>